<evidence type="ECO:0000313" key="10">
    <source>
        <dbReference type="EMBL" id="MBM6924225.1"/>
    </source>
</evidence>
<dbReference type="RefSeq" id="WP_204722036.1">
    <property type="nucleotide sequence ID" value="NZ_JACSNR010000012.1"/>
</dbReference>
<keyword evidence="2" id="KW-0547">Nucleotide-binding</keyword>
<keyword evidence="10" id="KW-0378">Hydrolase</keyword>
<evidence type="ECO:0000256" key="5">
    <source>
        <dbReference type="ARBA" id="ARBA00023235"/>
    </source>
</evidence>
<protein>
    <recommendedName>
        <fullName evidence="7">DNA 3'-5' helicase</fullName>
        <ecNumber evidence="7">5.6.2.4</ecNumber>
    </recommendedName>
</protein>
<organism evidence="10 11">
    <name type="scientific">Hydrogenoanaerobacterium saccharovorans</name>
    <dbReference type="NCBI Taxonomy" id="474960"/>
    <lineage>
        <taxon>Bacteria</taxon>
        <taxon>Bacillati</taxon>
        <taxon>Bacillota</taxon>
        <taxon>Clostridia</taxon>
        <taxon>Eubacteriales</taxon>
        <taxon>Oscillospiraceae</taxon>
        <taxon>Hydrogenoanaerobacterium</taxon>
    </lineage>
</organism>
<dbReference type="SMART" id="SM00487">
    <property type="entry name" value="DEXDc"/>
    <property type="match status" value="1"/>
</dbReference>
<dbReference type="GO" id="GO:0004386">
    <property type="term" value="F:helicase activity"/>
    <property type="evidence" value="ECO:0007669"/>
    <property type="project" value="UniProtKB-KW"/>
</dbReference>
<dbReference type="PANTHER" id="PTHR13710">
    <property type="entry name" value="DNA HELICASE RECQ FAMILY MEMBER"/>
    <property type="match status" value="1"/>
</dbReference>
<keyword evidence="4" id="KW-0238">DNA-binding</keyword>
<dbReference type="Gene3D" id="3.40.50.300">
    <property type="entry name" value="P-loop containing nucleotide triphosphate hydrolases"/>
    <property type="match status" value="2"/>
</dbReference>
<keyword evidence="3" id="KW-0067">ATP-binding</keyword>
<accession>A0ABS2GP03</accession>
<dbReference type="InterPro" id="IPR001650">
    <property type="entry name" value="Helicase_C-like"/>
</dbReference>
<dbReference type="EMBL" id="JACSNR010000012">
    <property type="protein sequence ID" value="MBM6924225.1"/>
    <property type="molecule type" value="Genomic_DNA"/>
</dbReference>
<dbReference type="InterPro" id="IPR027417">
    <property type="entry name" value="P-loop_NTPase"/>
</dbReference>
<evidence type="ECO:0000259" key="9">
    <source>
        <dbReference type="PROSITE" id="PS51194"/>
    </source>
</evidence>
<feature type="domain" description="Helicase ATP-binding" evidence="8">
    <location>
        <begin position="315"/>
        <end position="492"/>
    </location>
</feature>
<comment type="catalytic activity">
    <reaction evidence="6">
        <text>Couples ATP hydrolysis with the unwinding of duplex DNA by translocating in the 3'-5' direction.</text>
        <dbReference type="EC" id="5.6.2.4"/>
    </reaction>
</comment>
<sequence>MMKAQEYFERHTEEIISQWAGKNAVLFFRGFVPGNVRWLVQREDSLLPAEQILNDDGTISIARIDAARRKLVQNLMVQEGVRVGIYEEMLAVLQTVPDPKTMFDTEFVVVDNNAFPSYVPSCIPDQEAEALFHAYESEKTEFAPEAEILSHYYASVRTLDNRCYVTLFNRHKGENIRCIPFYQKKQTAFTAGEATLPYDISPLVLADRFLSDELDGPLVLPVEQETNARKNVYDVLAFAAEQCGRSFALHCAEHKEEAEPDTINRYLAILKQYWGANADFRMLDFYKDPASGTETKKISQGEIISTIVRQCELALGGYQDYLNIFLTAPTGAGKSAFYQVSGIYLAQVHQAVTVVITPLIALMQDQVSQLEARGVHCATFLNSNVSHEEREERLNAIHRGEKSILYIAPEMLLTTSLETLLGERQLGLFVVDEAHTVTSWGRDFRADYWFLGDYLERQRKNGRHFPVLCLTATAVYGGKEDVVQDTIDTLGLNNPIQYLGRVRRDNIDFDIHPLDKPAEGGYDEFKVNHVAQKIVEAVAAGKKTLIYCPFRTTVDDIYRVVPADIRSRVRRYHAGLRKEEKNAAQRAFQTGEALVMICTKAFGMGVDVPDIVQVYHYAPTGNLADYVQEIGRVARDKNLRGTAIEEFLPMDMSQLKRLHGMGELWHYQLREILHKLYWIYSQKKHRNLLVSPDAFSHLFDSDKLENRVKTGLLLLAKDLQESYGFPVLVVRPKAMFTTCYANVPEEIETEFLSRYSDFVRNLYDNTVTIQRSFSSRASDAVVRNSGSIYEIRMGDLWEKHFSHMTFGMFKARFFSGELFAQDGVNRISVRLRAQIRYTQDFDTTRVRLRQYMEAVAQVFDGYRKEHKMFTVDEFRQKVQEALGSEVMNADFAKALLELFVVEVKADPTQRDGDRMRFIQATQRGGNQVGLQYRVINGNYFSMANWMDQKLLNCAPNRDETEYVGYVPATISGKKNPVFRLLAVLEIFGLAGYEVRGGQNLEIFVRLNDPLKIRRLSEDRRYQNLQLKEIHRRHKDAEEMMQAFLTKEMTSEQRWDLIEDYFLGHDDVVNAVLGLGDQD</sequence>
<keyword evidence="5" id="KW-0413">Isomerase</keyword>
<dbReference type="CDD" id="cd17920">
    <property type="entry name" value="DEXHc_RecQ"/>
    <property type="match status" value="1"/>
</dbReference>
<keyword evidence="11" id="KW-1185">Reference proteome</keyword>
<evidence type="ECO:0000256" key="2">
    <source>
        <dbReference type="ARBA" id="ARBA00022741"/>
    </source>
</evidence>
<evidence type="ECO:0000256" key="7">
    <source>
        <dbReference type="ARBA" id="ARBA00034808"/>
    </source>
</evidence>
<dbReference type="PROSITE" id="PS51194">
    <property type="entry name" value="HELICASE_CTER"/>
    <property type="match status" value="1"/>
</dbReference>
<evidence type="ECO:0000256" key="1">
    <source>
        <dbReference type="ARBA" id="ARBA00005446"/>
    </source>
</evidence>
<dbReference type="Proteomes" id="UP000724149">
    <property type="component" value="Unassembled WGS sequence"/>
</dbReference>
<feature type="domain" description="Helicase C-terminal" evidence="9">
    <location>
        <begin position="530"/>
        <end position="677"/>
    </location>
</feature>
<dbReference type="SMART" id="SM00490">
    <property type="entry name" value="HELICc"/>
    <property type="match status" value="1"/>
</dbReference>
<comment type="similarity">
    <text evidence="1">Belongs to the helicase family. RecQ subfamily.</text>
</comment>
<evidence type="ECO:0000256" key="4">
    <source>
        <dbReference type="ARBA" id="ARBA00023125"/>
    </source>
</evidence>
<evidence type="ECO:0000259" key="8">
    <source>
        <dbReference type="PROSITE" id="PS51192"/>
    </source>
</evidence>
<evidence type="ECO:0000313" key="11">
    <source>
        <dbReference type="Proteomes" id="UP000724149"/>
    </source>
</evidence>
<proteinExistence type="inferred from homology"/>
<dbReference type="SUPFAM" id="SSF52540">
    <property type="entry name" value="P-loop containing nucleoside triphosphate hydrolases"/>
    <property type="match status" value="1"/>
</dbReference>
<reference evidence="10 11" key="1">
    <citation type="journal article" date="2021" name="Sci. Rep.">
        <title>The distribution of antibiotic resistance genes in chicken gut microbiota commensals.</title>
        <authorList>
            <person name="Juricova H."/>
            <person name="Matiasovicova J."/>
            <person name="Kubasova T."/>
            <person name="Cejkova D."/>
            <person name="Rychlik I."/>
        </authorList>
    </citation>
    <scope>NUCLEOTIDE SEQUENCE [LARGE SCALE GENOMIC DNA]</scope>
    <source>
        <strain evidence="10 11">An564</strain>
    </source>
</reference>
<gene>
    <name evidence="10" type="ORF">H9X81_11060</name>
</gene>
<dbReference type="Pfam" id="PF00270">
    <property type="entry name" value="DEAD"/>
    <property type="match status" value="1"/>
</dbReference>
<keyword evidence="10" id="KW-0347">Helicase</keyword>
<dbReference type="Pfam" id="PF00271">
    <property type="entry name" value="Helicase_C"/>
    <property type="match status" value="1"/>
</dbReference>
<comment type="caution">
    <text evidence="10">The sequence shown here is derived from an EMBL/GenBank/DDBJ whole genome shotgun (WGS) entry which is preliminary data.</text>
</comment>
<dbReference type="InterPro" id="IPR014001">
    <property type="entry name" value="Helicase_ATP-bd"/>
</dbReference>
<dbReference type="InterPro" id="IPR011545">
    <property type="entry name" value="DEAD/DEAH_box_helicase_dom"/>
</dbReference>
<dbReference type="EC" id="5.6.2.4" evidence="7"/>
<evidence type="ECO:0000256" key="3">
    <source>
        <dbReference type="ARBA" id="ARBA00022840"/>
    </source>
</evidence>
<evidence type="ECO:0000256" key="6">
    <source>
        <dbReference type="ARBA" id="ARBA00034617"/>
    </source>
</evidence>
<name>A0ABS2GP03_9FIRM</name>
<dbReference type="PROSITE" id="PS51192">
    <property type="entry name" value="HELICASE_ATP_BIND_1"/>
    <property type="match status" value="1"/>
</dbReference>
<dbReference type="PANTHER" id="PTHR13710:SF105">
    <property type="entry name" value="ATP-DEPENDENT DNA HELICASE Q1"/>
    <property type="match status" value="1"/>
</dbReference>